<accession>A0A804JHZ9</accession>
<dbReference type="Gramene" id="Ma06_t19390.1">
    <property type="protein sequence ID" value="Ma06_p19390.1"/>
    <property type="gene ID" value="Ma06_g19390"/>
</dbReference>
<sequence>MAYRRSGLRGKRQKGFPRPLDWGASGARYSHPLPLSPRMTGVSPPPPDRRLVARPQQLPLEPPLRGPPLSANAARRCSHSKHRGPDPRHGRGPSTPCKVLTYSNDLADLPNKTSKGRVYRSRAISG</sequence>
<dbReference type="AlphaFoldDB" id="A0A804JHZ9"/>
<dbReference type="InParanoid" id="A0A804JHZ9"/>
<feature type="region of interest" description="Disordered" evidence="1">
    <location>
        <begin position="1"/>
        <end position="97"/>
    </location>
</feature>
<name>A0A804JHZ9_MUSAM</name>
<dbReference type="EnsemblPlants" id="Ma06_t19390.1">
    <property type="protein sequence ID" value="Ma06_p19390.1"/>
    <property type="gene ID" value="Ma06_g19390"/>
</dbReference>
<proteinExistence type="predicted"/>
<reference evidence="2" key="1">
    <citation type="submission" date="2021-05" db="UniProtKB">
        <authorList>
            <consortium name="EnsemblPlants"/>
        </authorList>
    </citation>
    <scope>IDENTIFICATION</scope>
    <source>
        <strain evidence="2">subsp. malaccensis</strain>
    </source>
</reference>
<keyword evidence="3" id="KW-1185">Reference proteome</keyword>
<evidence type="ECO:0000313" key="3">
    <source>
        <dbReference type="Proteomes" id="UP000012960"/>
    </source>
</evidence>
<dbReference type="Proteomes" id="UP000012960">
    <property type="component" value="Unplaced"/>
</dbReference>
<protein>
    <submittedName>
        <fullName evidence="2">Uncharacterized protein</fullName>
    </submittedName>
</protein>
<feature type="compositionally biased region" description="Basic residues" evidence="1">
    <location>
        <begin position="1"/>
        <end position="15"/>
    </location>
</feature>
<organism evidence="2 3">
    <name type="scientific">Musa acuminata subsp. malaccensis</name>
    <name type="common">Wild banana</name>
    <name type="synonym">Musa malaccensis</name>
    <dbReference type="NCBI Taxonomy" id="214687"/>
    <lineage>
        <taxon>Eukaryota</taxon>
        <taxon>Viridiplantae</taxon>
        <taxon>Streptophyta</taxon>
        <taxon>Embryophyta</taxon>
        <taxon>Tracheophyta</taxon>
        <taxon>Spermatophyta</taxon>
        <taxon>Magnoliopsida</taxon>
        <taxon>Liliopsida</taxon>
        <taxon>Zingiberales</taxon>
        <taxon>Musaceae</taxon>
        <taxon>Musa</taxon>
    </lineage>
</organism>
<evidence type="ECO:0000256" key="1">
    <source>
        <dbReference type="SAM" id="MobiDB-lite"/>
    </source>
</evidence>
<evidence type="ECO:0000313" key="2">
    <source>
        <dbReference type="EnsemblPlants" id="Ma06_p19390.1"/>
    </source>
</evidence>